<organism evidence="1">
    <name type="scientific">marine sediment metagenome</name>
    <dbReference type="NCBI Taxonomy" id="412755"/>
    <lineage>
        <taxon>unclassified sequences</taxon>
        <taxon>metagenomes</taxon>
        <taxon>ecological metagenomes</taxon>
    </lineage>
</organism>
<sequence>MKHRLLEKQYANRMGYFWLPCPLC</sequence>
<protein>
    <submittedName>
        <fullName evidence="1">Uncharacterized protein</fullName>
    </submittedName>
</protein>
<evidence type="ECO:0000313" key="1">
    <source>
        <dbReference type="EMBL" id="KKL84682.1"/>
    </source>
</evidence>
<accession>A0A0F9IBB9</accession>
<feature type="non-terminal residue" evidence="1">
    <location>
        <position position="24"/>
    </location>
</feature>
<dbReference type="AlphaFoldDB" id="A0A0F9IBB9"/>
<dbReference type="EMBL" id="LAZR01021634">
    <property type="protein sequence ID" value="KKL84682.1"/>
    <property type="molecule type" value="Genomic_DNA"/>
</dbReference>
<gene>
    <name evidence="1" type="ORF">LCGC14_1962230</name>
</gene>
<proteinExistence type="predicted"/>
<comment type="caution">
    <text evidence="1">The sequence shown here is derived from an EMBL/GenBank/DDBJ whole genome shotgun (WGS) entry which is preliminary data.</text>
</comment>
<name>A0A0F9IBB9_9ZZZZ</name>
<reference evidence="1" key="1">
    <citation type="journal article" date="2015" name="Nature">
        <title>Complex archaea that bridge the gap between prokaryotes and eukaryotes.</title>
        <authorList>
            <person name="Spang A."/>
            <person name="Saw J.H."/>
            <person name="Jorgensen S.L."/>
            <person name="Zaremba-Niedzwiedzka K."/>
            <person name="Martijn J."/>
            <person name="Lind A.E."/>
            <person name="van Eijk R."/>
            <person name="Schleper C."/>
            <person name="Guy L."/>
            <person name="Ettema T.J."/>
        </authorList>
    </citation>
    <scope>NUCLEOTIDE SEQUENCE</scope>
</reference>